<feature type="compositionally biased region" description="Pro residues" evidence="1">
    <location>
        <begin position="13"/>
        <end position="23"/>
    </location>
</feature>
<feature type="compositionally biased region" description="Low complexity" evidence="1">
    <location>
        <begin position="59"/>
        <end position="78"/>
    </location>
</feature>
<reference evidence="2 3" key="1">
    <citation type="journal article" date="2019" name="Nat. Ecol. Evol.">
        <title>Megaphylogeny resolves global patterns of mushroom evolution.</title>
        <authorList>
            <person name="Varga T."/>
            <person name="Krizsan K."/>
            <person name="Foldi C."/>
            <person name="Dima B."/>
            <person name="Sanchez-Garcia M."/>
            <person name="Sanchez-Ramirez S."/>
            <person name="Szollosi G.J."/>
            <person name="Szarkandi J.G."/>
            <person name="Papp V."/>
            <person name="Albert L."/>
            <person name="Andreopoulos W."/>
            <person name="Angelini C."/>
            <person name="Antonin V."/>
            <person name="Barry K.W."/>
            <person name="Bougher N.L."/>
            <person name="Buchanan P."/>
            <person name="Buyck B."/>
            <person name="Bense V."/>
            <person name="Catcheside P."/>
            <person name="Chovatia M."/>
            <person name="Cooper J."/>
            <person name="Damon W."/>
            <person name="Desjardin D."/>
            <person name="Finy P."/>
            <person name="Geml J."/>
            <person name="Haridas S."/>
            <person name="Hughes K."/>
            <person name="Justo A."/>
            <person name="Karasinski D."/>
            <person name="Kautmanova I."/>
            <person name="Kiss B."/>
            <person name="Kocsube S."/>
            <person name="Kotiranta H."/>
            <person name="LaButti K.M."/>
            <person name="Lechner B.E."/>
            <person name="Liimatainen K."/>
            <person name="Lipzen A."/>
            <person name="Lukacs Z."/>
            <person name="Mihaltcheva S."/>
            <person name="Morgado L.N."/>
            <person name="Niskanen T."/>
            <person name="Noordeloos M.E."/>
            <person name="Ohm R.A."/>
            <person name="Ortiz-Santana B."/>
            <person name="Ovrebo C."/>
            <person name="Racz N."/>
            <person name="Riley R."/>
            <person name="Savchenko A."/>
            <person name="Shiryaev A."/>
            <person name="Soop K."/>
            <person name="Spirin V."/>
            <person name="Szebenyi C."/>
            <person name="Tomsovsky M."/>
            <person name="Tulloss R.E."/>
            <person name="Uehling J."/>
            <person name="Grigoriev I.V."/>
            <person name="Vagvolgyi C."/>
            <person name="Papp T."/>
            <person name="Martin F.M."/>
            <person name="Miettinen O."/>
            <person name="Hibbett D.S."/>
            <person name="Nagy L.G."/>
        </authorList>
    </citation>
    <scope>NUCLEOTIDE SEQUENCE [LARGE SCALE GENOMIC DNA]</scope>
    <source>
        <strain evidence="2 3">FP101781</strain>
    </source>
</reference>
<sequence>MYAPPRPRSRAPSPSPYSAPLPPSVAPSTISIPPYGFGPPSIAPGTIPIPPYSAPPVASSTSSIPSGYPSSSSYSLSDSNAATAGPYYIPGGYRSRPASVNGFRVEKVGKSPSIGLGGALPPVDMPSVPVYYDEATYQRAAAALLQAKDRQFATTGRVAVDPTQMVLFFRSKSGITQSIDFPIDVEVDAPPAFDVLVASCRPHQTSGYNTYMERESMFYPPNLPLTISLDIMSNYPILDGVRNALFPNLPAGHYLTAVRDKFEIILDGSRLERQAVQTRNDGRAATVIVTLPVKFSGGALIVRDPSTGAQELFTMKTKPGESNELEWVAFLSNCEYETQVVDTGYRVMMSYGVYVRNFSPEGAIKFQSLLTPQEAFFDFLGPVLNMSRGKTVGLYLSCDYPDVDPSQLTADSLIPRLKAGDYLLYHSLKLYHLLPELRWTAGEYIWPLANRVELDGEDIVTGLSSQFKSASISPRAPFIPGITNTPAYPPAMNIPSGYPVPGASSFGIYGSPPRGSPPTIGAESQDQALRVKVQQSGGQSLNEAGITVLADQWNHNAANAGAVERVPFLSKGELQKLVVNVLLVVMVK</sequence>
<feature type="region of interest" description="Disordered" evidence="1">
    <location>
        <begin position="1"/>
        <end position="23"/>
    </location>
</feature>
<dbReference type="Proteomes" id="UP000298030">
    <property type="component" value="Unassembled WGS sequence"/>
</dbReference>
<feature type="region of interest" description="Disordered" evidence="1">
    <location>
        <begin position="56"/>
        <end position="78"/>
    </location>
</feature>
<protein>
    <submittedName>
        <fullName evidence="2">Uncharacterized protein</fullName>
    </submittedName>
</protein>
<accession>A0A4Y7TFP8</accession>
<dbReference type="OrthoDB" id="3166447at2759"/>
<comment type="caution">
    <text evidence="2">The sequence shown here is derived from an EMBL/GenBank/DDBJ whole genome shotgun (WGS) entry which is preliminary data.</text>
</comment>
<organism evidence="2 3">
    <name type="scientific">Coprinellus micaceus</name>
    <name type="common">Glistening ink-cap mushroom</name>
    <name type="synonym">Coprinus micaceus</name>
    <dbReference type="NCBI Taxonomy" id="71717"/>
    <lineage>
        <taxon>Eukaryota</taxon>
        <taxon>Fungi</taxon>
        <taxon>Dikarya</taxon>
        <taxon>Basidiomycota</taxon>
        <taxon>Agaricomycotina</taxon>
        <taxon>Agaricomycetes</taxon>
        <taxon>Agaricomycetidae</taxon>
        <taxon>Agaricales</taxon>
        <taxon>Agaricineae</taxon>
        <taxon>Psathyrellaceae</taxon>
        <taxon>Coprinellus</taxon>
    </lineage>
</organism>
<evidence type="ECO:0000313" key="2">
    <source>
        <dbReference type="EMBL" id="TEB32794.1"/>
    </source>
</evidence>
<dbReference type="AlphaFoldDB" id="A0A4Y7TFP8"/>
<dbReference type="EMBL" id="QPFP01000014">
    <property type="protein sequence ID" value="TEB32794.1"/>
    <property type="molecule type" value="Genomic_DNA"/>
</dbReference>
<gene>
    <name evidence="2" type="ORF">FA13DRAFT_1731315</name>
</gene>
<keyword evidence="3" id="KW-1185">Reference proteome</keyword>
<evidence type="ECO:0000313" key="3">
    <source>
        <dbReference type="Proteomes" id="UP000298030"/>
    </source>
</evidence>
<evidence type="ECO:0000256" key="1">
    <source>
        <dbReference type="SAM" id="MobiDB-lite"/>
    </source>
</evidence>
<name>A0A4Y7TFP8_COPMI</name>
<proteinExistence type="predicted"/>